<evidence type="ECO:0000313" key="1">
    <source>
        <dbReference type="EMBL" id="KAJ3807306.1"/>
    </source>
</evidence>
<sequence>MSSLDTISSLVQSRQFRIRLLQVSHFFSFYISDHGLLREALMKDEVEIAKLFRAVVFSVEYKQTVADLQGKDAQDCVDIMQEILDRRSLKMDDHNTFYHDVQRLMVKLSEQSDTIPTSLFIRGVCRQSTHACGGGTFADIYRATYMDQDVALKRIRVFQGDITGKRKAQRHFCREALLWQKLRHPFVLPFCGVDSESFPSYLCMVSPWMRHGTILNHLHEYGHVNVEQKLFEVAQGLAYLHSQRIVHGDLRGSNILVNDDWHACLADFGLAVFEDATAATPSHQAGSVRWMAPELHHPQAFELDHFRRTFASDVYSFACVCIEVCPMKSIEIGHFLNSTTTFRSFSQGNLRLLIFLMTPLLCYVSWPKNGLNDRQIPSVELCRIVFGT</sequence>
<evidence type="ECO:0000313" key="2">
    <source>
        <dbReference type="Proteomes" id="UP001163835"/>
    </source>
</evidence>
<accession>A0ACC1TSG3</accession>
<name>A0ACC1TSG3_9AGAR</name>
<comment type="caution">
    <text evidence="1">The sequence shown here is derived from an EMBL/GenBank/DDBJ whole genome shotgun (WGS) entry which is preliminary data.</text>
</comment>
<dbReference type="EMBL" id="MU795320">
    <property type="protein sequence ID" value="KAJ3807306.1"/>
    <property type="molecule type" value="Genomic_DNA"/>
</dbReference>
<protein>
    <submittedName>
        <fullName evidence="1">Kinase-like domain-containing protein</fullName>
    </submittedName>
</protein>
<organism evidence="1 2">
    <name type="scientific">Lentinula aff. lateritia</name>
    <dbReference type="NCBI Taxonomy" id="2804960"/>
    <lineage>
        <taxon>Eukaryota</taxon>
        <taxon>Fungi</taxon>
        <taxon>Dikarya</taxon>
        <taxon>Basidiomycota</taxon>
        <taxon>Agaricomycotina</taxon>
        <taxon>Agaricomycetes</taxon>
        <taxon>Agaricomycetidae</taxon>
        <taxon>Agaricales</taxon>
        <taxon>Marasmiineae</taxon>
        <taxon>Omphalotaceae</taxon>
        <taxon>Lentinula</taxon>
    </lineage>
</organism>
<dbReference type="Proteomes" id="UP001163835">
    <property type="component" value="Unassembled WGS sequence"/>
</dbReference>
<gene>
    <name evidence="1" type="ORF">F5876DRAFT_48329</name>
</gene>
<keyword evidence="2" id="KW-1185">Reference proteome</keyword>
<reference evidence="1" key="1">
    <citation type="submission" date="2022-09" db="EMBL/GenBank/DDBJ databases">
        <title>A Global Phylogenomic Analysis of the Shiitake Genus Lentinula.</title>
        <authorList>
            <consortium name="DOE Joint Genome Institute"/>
            <person name="Sierra-Patev S."/>
            <person name="Min B."/>
            <person name="Naranjo-Ortiz M."/>
            <person name="Looney B."/>
            <person name="Konkel Z."/>
            <person name="Slot J.C."/>
            <person name="Sakamoto Y."/>
            <person name="Steenwyk J.L."/>
            <person name="Rokas A."/>
            <person name="Carro J."/>
            <person name="Camarero S."/>
            <person name="Ferreira P."/>
            <person name="Molpeceres G."/>
            <person name="Ruiz-Duenas F.J."/>
            <person name="Serrano A."/>
            <person name="Henrissat B."/>
            <person name="Drula E."/>
            <person name="Hughes K.W."/>
            <person name="Mata J.L."/>
            <person name="Ishikawa N.K."/>
            <person name="Vargas-Isla R."/>
            <person name="Ushijima S."/>
            <person name="Smith C.A."/>
            <person name="Ahrendt S."/>
            <person name="Andreopoulos W."/>
            <person name="He G."/>
            <person name="Labutti K."/>
            <person name="Lipzen A."/>
            <person name="Ng V."/>
            <person name="Riley R."/>
            <person name="Sandor L."/>
            <person name="Barry K."/>
            <person name="Martinez A.T."/>
            <person name="Xiao Y."/>
            <person name="Gibbons J.G."/>
            <person name="Terashima K."/>
            <person name="Grigoriev I.V."/>
            <person name="Hibbett D.S."/>
        </authorList>
    </citation>
    <scope>NUCLEOTIDE SEQUENCE</scope>
    <source>
        <strain evidence="1">TMI1499</strain>
    </source>
</reference>
<proteinExistence type="predicted"/>